<name>A0AAP6GE62_AERME</name>
<dbReference type="FunFam" id="2.40.420.20:FF:000001">
    <property type="entry name" value="Efflux RND transporter periplasmic adaptor subunit"/>
    <property type="match status" value="1"/>
</dbReference>
<dbReference type="NCBIfam" id="TIGR01730">
    <property type="entry name" value="RND_mfp"/>
    <property type="match status" value="1"/>
</dbReference>
<dbReference type="Pfam" id="PF25944">
    <property type="entry name" value="Beta-barrel_RND"/>
    <property type="match status" value="1"/>
</dbReference>
<accession>A0AAP6GE62</accession>
<feature type="domain" description="Multidrug resistance protein MdtA-like alpha-helical hairpin" evidence="4">
    <location>
        <begin position="114"/>
        <end position="182"/>
    </location>
</feature>
<comment type="caution">
    <text evidence="8">The sequence shown here is derived from an EMBL/GenBank/DDBJ whole genome shotgun (WGS) entry which is preliminary data.</text>
</comment>
<dbReference type="InterPro" id="IPR058627">
    <property type="entry name" value="MdtA-like_C"/>
</dbReference>
<feature type="domain" description="Multidrug resistance protein MdtA-like barrel-sandwich hybrid" evidence="5">
    <location>
        <begin position="73"/>
        <end position="212"/>
    </location>
</feature>
<comment type="similarity">
    <text evidence="2">Belongs to the membrane fusion protein (MFP) (TC 8.A.1) family.</text>
</comment>
<dbReference type="PANTHER" id="PTHR30158">
    <property type="entry name" value="ACRA/E-RELATED COMPONENT OF DRUG EFFLUX TRANSPORTER"/>
    <property type="match status" value="1"/>
</dbReference>
<gene>
    <name evidence="8" type="ORF">SJS82_14640</name>
</gene>
<dbReference type="InterPro" id="IPR006143">
    <property type="entry name" value="RND_pump_MFP"/>
</dbReference>
<feature type="signal peptide" evidence="3">
    <location>
        <begin position="1"/>
        <end position="27"/>
    </location>
</feature>
<dbReference type="InterPro" id="IPR058626">
    <property type="entry name" value="MdtA-like_b-barrel"/>
</dbReference>
<organism evidence="8 9">
    <name type="scientific">Aeromonas media</name>
    <dbReference type="NCBI Taxonomy" id="651"/>
    <lineage>
        <taxon>Bacteria</taxon>
        <taxon>Pseudomonadati</taxon>
        <taxon>Pseudomonadota</taxon>
        <taxon>Gammaproteobacteria</taxon>
        <taxon>Aeromonadales</taxon>
        <taxon>Aeromonadaceae</taxon>
        <taxon>Aeromonas</taxon>
    </lineage>
</organism>
<dbReference type="GO" id="GO:0022857">
    <property type="term" value="F:transmembrane transporter activity"/>
    <property type="evidence" value="ECO:0007669"/>
    <property type="project" value="InterPro"/>
</dbReference>
<dbReference type="Pfam" id="PF25917">
    <property type="entry name" value="BSH_RND"/>
    <property type="match status" value="1"/>
</dbReference>
<keyword evidence="3" id="KW-0732">Signal</keyword>
<dbReference type="EMBL" id="JAWZXF010000016">
    <property type="protein sequence ID" value="MDX7923164.1"/>
    <property type="molecule type" value="Genomic_DNA"/>
</dbReference>
<comment type="subcellular location">
    <subcellularLocation>
        <location evidence="1">Cell inner membrane</location>
        <topology evidence="1">Lipid-anchor</topology>
    </subcellularLocation>
</comment>
<dbReference type="Pfam" id="PF25876">
    <property type="entry name" value="HH_MFP_RND"/>
    <property type="match status" value="1"/>
</dbReference>
<dbReference type="Gene3D" id="2.40.30.170">
    <property type="match status" value="1"/>
</dbReference>
<evidence type="ECO:0000256" key="3">
    <source>
        <dbReference type="SAM" id="SignalP"/>
    </source>
</evidence>
<evidence type="ECO:0000256" key="2">
    <source>
        <dbReference type="ARBA" id="ARBA00009477"/>
    </source>
</evidence>
<protein>
    <submittedName>
        <fullName evidence="8">Efflux RND transporter periplasmic adaptor subunit</fullName>
    </submittedName>
</protein>
<feature type="domain" description="Multidrug resistance protein MdtA-like C-terminal permuted SH3" evidence="7">
    <location>
        <begin position="307"/>
        <end position="368"/>
    </location>
</feature>
<evidence type="ECO:0000256" key="1">
    <source>
        <dbReference type="ARBA" id="ARBA00004519"/>
    </source>
</evidence>
<dbReference type="RefSeq" id="WP_319917503.1">
    <property type="nucleotide sequence ID" value="NZ_JAWZXF010000016.1"/>
</dbReference>
<evidence type="ECO:0000259" key="7">
    <source>
        <dbReference type="Pfam" id="PF25967"/>
    </source>
</evidence>
<dbReference type="Proteomes" id="UP001285835">
    <property type="component" value="Unassembled WGS sequence"/>
</dbReference>
<evidence type="ECO:0000313" key="8">
    <source>
        <dbReference type="EMBL" id="MDX7923164.1"/>
    </source>
</evidence>
<proteinExistence type="inferred from homology"/>
<dbReference type="GO" id="GO:0046677">
    <property type="term" value="P:response to antibiotic"/>
    <property type="evidence" value="ECO:0007669"/>
    <property type="project" value="TreeGrafter"/>
</dbReference>
<dbReference type="InterPro" id="IPR058625">
    <property type="entry name" value="MdtA-like_BSH"/>
</dbReference>
<evidence type="ECO:0000313" key="9">
    <source>
        <dbReference type="Proteomes" id="UP001285835"/>
    </source>
</evidence>
<feature type="chain" id="PRO_5042856538" evidence="3">
    <location>
        <begin position="28"/>
        <end position="396"/>
    </location>
</feature>
<dbReference type="Gene3D" id="2.40.50.100">
    <property type="match status" value="1"/>
</dbReference>
<dbReference type="InterPro" id="IPR058624">
    <property type="entry name" value="MdtA-like_HH"/>
</dbReference>
<dbReference type="Pfam" id="PF25967">
    <property type="entry name" value="RND-MFP_C"/>
    <property type="match status" value="1"/>
</dbReference>
<sequence length="396" mass="42098">MTARTGFTARRAAPYLVALSVASALGAALYTHQSQAEAPAMAEAAVPVSVSRIMPNRIKLWEAFSGRLESVERVELRPRVAGTIQGIHFREGALVGRGDLLITIDPAPYAAQVAQTEAVVEAARARLAQAGSDLTRAQRLIASSAIAQRDLDQLHNAKLEAVANLRGAEASLQAARLNLDYTRVRAPISGRIGRLDITVGNQVAAGPTAPVMSTLVSVSPIYASFDVSEATLDRLQVSREQIGDTPVQLGTSGMTGTPLEGRLQFIDNQVDAGSGTLRVRATLENRDGSLIPGQFARIRLGSSRQIDALLVSERAIGSDQSKQFVMVVGEGNRAEYREVSLGMSVEGERIVTRGLQPGERVIVDGLQRVRPGTLLAPSPIEPTALTTTQARTASRG</sequence>
<evidence type="ECO:0000259" key="5">
    <source>
        <dbReference type="Pfam" id="PF25917"/>
    </source>
</evidence>
<dbReference type="GO" id="GO:0005886">
    <property type="term" value="C:plasma membrane"/>
    <property type="evidence" value="ECO:0007669"/>
    <property type="project" value="UniProtKB-SubCell"/>
</dbReference>
<feature type="domain" description="Multidrug resistance protein MdtA-like beta-barrel" evidence="6">
    <location>
        <begin position="220"/>
        <end position="300"/>
    </location>
</feature>
<dbReference type="PANTHER" id="PTHR30158:SF10">
    <property type="entry name" value="CATION EFFLUX PUMP"/>
    <property type="match status" value="1"/>
</dbReference>
<dbReference type="SUPFAM" id="SSF111369">
    <property type="entry name" value="HlyD-like secretion proteins"/>
    <property type="match status" value="1"/>
</dbReference>
<dbReference type="Gene3D" id="1.10.287.470">
    <property type="entry name" value="Helix hairpin bin"/>
    <property type="match status" value="1"/>
</dbReference>
<dbReference type="Gene3D" id="2.40.420.20">
    <property type="match status" value="1"/>
</dbReference>
<evidence type="ECO:0000259" key="4">
    <source>
        <dbReference type="Pfam" id="PF25876"/>
    </source>
</evidence>
<reference evidence="8" key="1">
    <citation type="submission" date="2023-11" db="EMBL/GenBank/DDBJ databases">
        <title>WGS of Aeromonas in Northern Israel.</title>
        <authorList>
            <person name="Hershko Y."/>
        </authorList>
    </citation>
    <scope>NUCLEOTIDE SEQUENCE</scope>
    <source>
        <strain evidence="8">02297</strain>
    </source>
</reference>
<dbReference type="AlphaFoldDB" id="A0AAP6GE62"/>
<evidence type="ECO:0000259" key="6">
    <source>
        <dbReference type="Pfam" id="PF25944"/>
    </source>
</evidence>